<feature type="non-terminal residue" evidence="1">
    <location>
        <position position="1"/>
    </location>
</feature>
<reference evidence="1 2" key="1">
    <citation type="submission" date="2013-09" db="EMBL/GenBank/DDBJ databases">
        <title>Corchorus capsularis genome sequencing.</title>
        <authorList>
            <person name="Alam M."/>
            <person name="Haque M.S."/>
            <person name="Islam M.S."/>
            <person name="Emdad E.M."/>
            <person name="Islam M.M."/>
            <person name="Ahmed B."/>
            <person name="Halim A."/>
            <person name="Hossen Q.M.M."/>
            <person name="Hossain M.Z."/>
            <person name="Ahmed R."/>
            <person name="Khan M.M."/>
            <person name="Islam R."/>
            <person name="Rashid M.M."/>
            <person name="Khan S.A."/>
            <person name="Rahman M.S."/>
            <person name="Alam M."/>
        </authorList>
    </citation>
    <scope>NUCLEOTIDE SEQUENCE [LARGE SCALE GENOMIC DNA]</scope>
    <source>
        <strain evidence="2">cv. CVL-1</strain>
        <tissue evidence="1">Whole seedling</tissue>
    </source>
</reference>
<name>A0A1R3GGR3_COCAP</name>
<protein>
    <submittedName>
        <fullName evidence="1">Uncharacterized protein</fullName>
    </submittedName>
</protein>
<gene>
    <name evidence="1" type="ORF">CCACVL1_25877</name>
</gene>
<dbReference type="AlphaFoldDB" id="A0A1R3GGR3"/>
<accession>A0A1R3GGR3</accession>
<dbReference type="Proteomes" id="UP000188268">
    <property type="component" value="Unassembled WGS sequence"/>
</dbReference>
<evidence type="ECO:0000313" key="2">
    <source>
        <dbReference type="Proteomes" id="UP000188268"/>
    </source>
</evidence>
<comment type="caution">
    <text evidence="1">The sequence shown here is derived from an EMBL/GenBank/DDBJ whole genome shotgun (WGS) entry which is preliminary data.</text>
</comment>
<dbReference type="EMBL" id="AWWV01014399">
    <property type="protein sequence ID" value="OMO57249.1"/>
    <property type="molecule type" value="Genomic_DNA"/>
</dbReference>
<evidence type="ECO:0000313" key="1">
    <source>
        <dbReference type="EMBL" id="OMO57249.1"/>
    </source>
</evidence>
<proteinExistence type="predicted"/>
<organism evidence="1 2">
    <name type="scientific">Corchorus capsularis</name>
    <name type="common">Jute</name>
    <dbReference type="NCBI Taxonomy" id="210143"/>
    <lineage>
        <taxon>Eukaryota</taxon>
        <taxon>Viridiplantae</taxon>
        <taxon>Streptophyta</taxon>
        <taxon>Embryophyta</taxon>
        <taxon>Tracheophyta</taxon>
        <taxon>Spermatophyta</taxon>
        <taxon>Magnoliopsida</taxon>
        <taxon>eudicotyledons</taxon>
        <taxon>Gunneridae</taxon>
        <taxon>Pentapetalae</taxon>
        <taxon>rosids</taxon>
        <taxon>malvids</taxon>
        <taxon>Malvales</taxon>
        <taxon>Malvaceae</taxon>
        <taxon>Grewioideae</taxon>
        <taxon>Apeibeae</taxon>
        <taxon>Corchorus</taxon>
    </lineage>
</organism>
<keyword evidence="2" id="KW-1185">Reference proteome</keyword>
<dbReference type="Gramene" id="OMO57249">
    <property type="protein sequence ID" value="OMO57249"/>
    <property type="gene ID" value="CCACVL1_25877"/>
</dbReference>
<sequence length="31" mass="3722">PQGCEFQALLELCYTRMQPRDLSNRGTYRKF</sequence>